<name>A0A485AA46_KLUCR</name>
<organism evidence="1 2">
    <name type="scientific">Kluyvera cryocrescens</name>
    <name type="common">Kluyvera citrophila</name>
    <dbReference type="NCBI Taxonomy" id="580"/>
    <lineage>
        <taxon>Bacteria</taxon>
        <taxon>Pseudomonadati</taxon>
        <taxon>Pseudomonadota</taxon>
        <taxon>Gammaproteobacteria</taxon>
        <taxon>Enterobacterales</taxon>
        <taxon>Enterobacteriaceae</taxon>
        <taxon>Kluyvera</taxon>
    </lineage>
</organism>
<dbReference type="AlphaFoldDB" id="A0A485AA46"/>
<protein>
    <submittedName>
        <fullName evidence="1">Uncharacterized protein</fullName>
    </submittedName>
</protein>
<reference evidence="1 2" key="1">
    <citation type="submission" date="2019-03" db="EMBL/GenBank/DDBJ databases">
        <authorList>
            <consortium name="Pathogen Informatics"/>
        </authorList>
    </citation>
    <scope>NUCLEOTIDE SEQUENCE [LARGE SCALE GENOMIC DNA]</scope>
    <source>
        <strain evidence="1 2">NCTC12993</strain>
    </source>
</reference>
<accession>A0A485AA46</accession>
<evidence type="ECO:0000313" key="1">
    <source>
        <dbReference type="EMBL" id="VFS56563.1"/>
    </source>
</evidence>
<proteinExistence type="predicted"/>
<gene>
    <name evidence="1" type="ORF">NCTC12993_00479</name>
</gene>
<keyword evidence="2" id="KW-1185">Reference proteome</keyword>
<dbReference type="Proteomes" id="UP000401081">
    <property type="component" value="Unassembled WGS sequence"/>
</dbReference>
<dbReference type="EMBL" id="CAADJD010000006">
    <property type="protein sequence ID" value="VFS56563.1"/>
    <property type="molecule type" value="Genomic_DNA"/>
</dbReference>
<sequence length="87" mass="9927">MGILDEDLNLIGNIAFDLDLKAISSMLENIQAPYYGRYRVATHDGLIVLSNNKNEVLTRKIPESWTKQIANDSEDFYDKTNPNLRVL</sequence>
<evidence type="ECO:0000313" key="2">
    <source>
        <dbReference type="Proteomes" id="UP000401081"/>
    </source>
</evidence>